<dbReference type="PANTHER" id="PTHR27005">
    <property type="entry name" value="WALL-ASSOCIATED RECEPTOR KINASE-LIKE 21"/>
    <property type="match status" value="1"/>
</dbReference>
<dbReference type="InterPro" id="IPR018097">
    <property type="entry name" value="EGF_Ca-bd_CS"/>
</dbReference>
<accession>A0A2P5EVV1</accession>
<dbReference type="SUPFAM" id="SSF56112">
    <property type="entry name" value="Protein kinase-like (PK-like)"/>
    <property type="match status" value="1"/>
</dbReference>
<dbReference type="PROSITE" id="PS01187">
    <property type="entry name" value="EGF_CA"/>
    <property type="match status" value="1"/>
</dbReference>
<dbReference type="EMBL" id="JXTC01000091">
    <property type="protein sequence ID" value="PON89660.1"/>
    <property type="molecule type" value="Genomic_DNA"/>
</dbReference>
<comment type="subcellular location">
    <subcellularLocation>
        <location evidence="1">Membrane</location>
        <topology evidence="1">Single-pass type I membrane protein</topology>
    </subcellularLocation>
</comment>
<dbReference type="STRING" id="63057.A0A2P5EVV1"/>
<dbReference type="InterPro" id="IPR000719">
    <property type="entry name" value="Prot_kinase_dom"/>
</dbReference>
<keyword evidence="9 15" id="KW-1133">Transmembrane helix</keyword>
<evidence type="ECO:0000256" key="10">
    <source>
        <dbReference type="ARBA" id="ARBA00023136"/>
    </source>
</evidence>
<evidence type="ECO:0000256" key="4">
    <source>
        <dbReference type="ARBA" id="ARBA00022692"/>
    </source>
</evidence>
<dbReference type="InterPro" id="IPR045274">
    <property type="entry name" value="WAK-like"/>
</dbReference>
<evidence type="ECO:0000256" key="3">
    <source>
        <dbReference type="ARBA" id="ARBA00022679"/>
    </source>
</evidence>
<dbReference type="AlphaFoldDB" id="A0A2P5EVV1"/>
<dbReference type="Gene3D" id="1.10.510.10">
    <property type="entry name" value="Transferase(Phosphotransferase) domain 1"/>
    <property type="match status" value="1"/>
</dbReference>
<dbReference type="SMART" id="SM00220">
    <property type="entry name" value="S_TKc"/>
    <property type="match status" value="1"/>
</dbReference>
<evidence type="ECO:0000256" key="6">
    <source>
        <dbReference type="ARBA" id="ARBA00022741"/>
    </source>
</evidence>
<evidence type="ECO:0000313" key="19">
    <source>
        <dbReference type="Proteomes" id="UP000237000"/>
    </source>
</evidence>
<dbReference type="InterPro" id="IPR011009">
    <property type="entry name" value="Kinase-like_dom_sf"/>
</dbReference>
<evidence type="ECO:0000256" key="8">
    <source>
        <dbReference type="ARBA" id="ARBA00022840"/>
    </source>
</evidence>
<gene>
    <name evidence="18" type="primary">TorWAK34</name>
    <name evidence="18" type="ORF">TorRG33x02_144940</name>
</gene>
<dbReference type="GO" id="GO:0004674">
    <property type="term" value="F:protein serine/threonine kinase activity"/>
    <property type="evidence" value="ECO:0007669"/>
    <property type="project" value="UniProtKB-KW"/>
</dbReference>
<dbReference type="InterPro" id="IPR008271">
    <property type="entry name" value="Ser/Thr_kinase_AS"/>
</dbReference>
<feature type="signal peptide" evidence="16">
    <location>
        <begin position="1"/>
        <end position="27"/>
    </location>
</feature>
<dbReference type="OrthoDB" id="1163179at2759"/>
<name>A0A2P5EVV1_TREOI</name>
<proteinExistence type="predicted"/>
<keyword evidence="12" id="KW-0325">Glycoprotein</keyword>
<dbReference type="FunCoup" id="A0A2P5EVV1">
    <property type="interactions" value="442"/>
</dbReference>
<dbReference type="GO" id="GO:0005509">
    <property type="term" value="F:calcium ion binding"/>
    <property type="evidence" value="ECO:0007669"/>
    <property type="project" value="InterPro"/>
</dbReference>
<comment type="caution">
    <text evidence="18">The sequence shown here is derived from an EMBL/GenBank/DDBJ whole genome shotgun (WGS) entry which is preliminary data.</text>
</comment>
<dbReference type="PROSITE" id="PS00108">
    <property type="entry name" value="PROTEIN_KINASE_ST"/>
    <property type="match status" value="1"/>
</dbReference>
<feature type="chain" id="PRO_5015123944" evidence="16">
    <location>
        <begin position="28"/>
        <end position="793"/>
    </location>
</feature>
<dbReference type="Pfam" id="PF07645">
    <property type="entry name" value="EGF_CA"/>
    <property type="match status" value="1"/>
</dbReference>
<evidence type="ECO:0000256" key="15">
    <source>
        <dbReference type="SAM" id="Phobius"/>
    </source>
</evidence>
<keyword evidence="19" id="KW-1185">Reference proteome</keyword>
<dbReference type="InterPro" id="IPR025287">
    <property type="entry name" value="WAK_GUB"/>
</dbReference>
<dbReference type="CDD" id="cd14066">
    <property type="entry name" value="STKc_IRAK"/>
    <property type="match status" value="1"/>
</dbReference>
<evidence type="ECO:0000256" key="11">
    <source>
        <dbReference type="ARBA" id="ARBA00023157"/>
    </source>
</evidence>
<feature type="transmembrane region" description="Helical" evidence="15">
    <location>
        <begin position="360"/>
        <end position="384"/>
    </location>
</feature>
<sequence>MEIILKLVAATTVIITCLLMNTGTTQANSDDVAPQPPPIAKPGCLPRCGEVDVPFPFGIGPGCSSDGKWFEIVCDNTTTTTTTNSNSTIRSSKPYLKSIPEVEVLNISTENCTLQAAKSPIWFFNCPDKKDGPSITAFNLSGSPFSFSESRNRFTAVGCNDFGYIDLELDNVTERAAGCTAVCPIKSSTADSSRSTSTSTTRVINNSTSYCQTIIPSYLSSYNIAFEDTNVSRCRYAFVVDQEWFGSRSRSDLFEGFIHKMGYVPVVLNWDLLQHDENLANHSNSRQCLPVEATCSIDKQRYQCFCRDGYKGNPYIHKGCQDINECEGNKTLCLEDYSTCVNTPGSYSCELKTERKIRPVLIGFSSGLGALILIFGAWGLSKLVKRRKDIKRKEKFFKRNGGLLLQQQLCSTEANVDQKTKLFNSKELEKATNCYNANRILGQGGQGTVYKGMLEDGKIVAVKKSKLDNKGQVAEFINEVVILSQINHRNVVKLLGCCLETKVPLLVYEFIPNGTLYHYIHDQSEEFQLTWEIRLRIATEVAGALSYLHYAASIPIYHRDIKSTNILLDGKYRAKIADFGTSRSISEDQTHLTTRVSGTFGYLDPEYFRSSQYTEKSDVYSFGVVIIELLSGQKPVSPTCSRKGSRSLATYFVECMDENRLFDIIDPRIMNEAFTESIRAVANLAYRCLNLVGKNRPTMKEVATELEGLRESLKVLSSDHDHRDHDHNQIFEKTGHHYQMFEMAAYSRTEVLADQPWGFIPTKSIGSGSYGNSSTGAALSLDATTLSSFSTST</sequence>
<evidence type="ECO:0000256" key="2">
    <source>
        <dbReference type="ARBA" id="ARBA00022527"/>
    </source>
</evidence>
<evidence type="ECO:0000259" key="17">
    <source>
        <dbReference type="PROSITE" id="PS50011"/>
    </source>
</evidence>
<organism evidence="18 19">
    <name type="scientific">Trema orientale</name>
    <name type="common">Charcoal tree</name>
    <name type="synonym">Celtis orientalis</name>
    <dbReference type="NCBI Taxonomy" id="63057"/>
    <lineage>
        <taxon>Eukaryota</taxon>
        <taxon>Viridiplantae</taxon>
        <taxon>Streptophyta</taxon>
        <taxon>Embryophyta</taxon>
        <taxon>Tracheophyta</taxon>
        <taxon>Spermatophyta</taxon>
        <taxon>Magnoliopsida</taxon>
        <taxon>eudicotyledons</taxon>
        <taxon>Gunneridae</taxon>
        <taxon>Pentapetalae</taxon>
        <taxon>rosids</taxon>
        <taxon>fabids</taxon>
        <taxon>Rosales</taxon>
        <taxon>Cannabaceae</taxon>
        <taxon>Trema</taxon>
    </lineage>
</organism>
<keyword evidence="5 16" id="KW-0732">Signal</keyword>
<evidence type="ECO:0000256" key="12">
    <source>
        <dbReference type="ARBA" id="ARBA00023180"/>
    </source>
</evidence>
<dbReference type="GO" id="GO:0030247">
    <property type="term" value="F:polysaccharide binding"/>
    <property type="evidence" value="ECO:0007669"/>
    <property type="project" value="InterPro"/>
</dbReference>
<dbReference type="PANTHER" id="PTHR27005:SF515">
    <property type="entry name" value="WALL-ASSOCIATED RECEPTOR KINASE-LIKE 10-RELATED"/>
    <property type="match status" value="1"/>
</dbReference>
<keyword evidence="11" id="KW-1015">Disulfide bond</keyword>
<dbReference type="Proteomes" id="UP000237000">
    <property type="component" value="Unassembled WGS sequence"/>
</dbReference>
<dbReference type="PROSITE" id="PS50011">
    <property type="entry name" value="PROTEIN_KINASE_DOM"/>
    <property type="match status" value="1"/>
</dbReference>
<evidence type="ECO:0000256" key="16">
    <source>
        <dbReference type="SAM" id="SignalP"/>
    </source>
</evidence>
<evidence type="ECO:0000313" key="18">
    <source>
        <dbReference type="EMBL" id="PON89660.1"/>
    </source>
</evidence>
<keyword evidence="10 15" id="KW-0472">Membrane</keyword>
<evidence type="ECO:0000256" key="7">
    <source>
        <dbReference type="ARBA" id="ARBA00022777"/>
    </source>
</evidence>
<evidence type="ECO:0000256" key="13">
    <source>
        <dbReference type="ARBA" id="ARBA00047558"/>
    </source>
</evidence>
<dbReference type="FunFam" id="3.30.200.20:FF:000043">
    <property type="entry name" value="Wall-associated receptor kinase 2"/>
    <property type="match status" value="1"/>
</dbReference>
<keyword evidence="4 15" id="KW-0812">Transmembrane</keyword>
<dbReference type="Pfam" id="PF13947">
    <property type="entry name" value="GUB_WAK_bind"/>
    <property type="match status" value="1"/>
</dbReference>
<keyword evidence="3" id="KW-0808">Transferase</keyword>
<dbReference type="GO" id="GO:0007166">
    <property type="term" value="P:cell surface receptor signaling pathway"/>
    <property type="evidence" value="ECO:0007669"/>
    <property type="project" value="InterPro"/>
</dbReference>
<evidence type="ECO:0000256" key="1">
    <source>
        <dbReference type="ARBA" id="ARBA00004479"/>
    </source>
</evidence>
<dbReference type="InParanoid" id="A0A2P5EVV1"/>
<evidence type="ECO:0000256" key="14">
    <source>
        <dbReference type="ARBA" id="ARBA00047951"/>
    </source>
</evidence>
<keyword evidence="18" id="KW-0675">Receptor</keyword>
<dbReference type="CDD" id="cd00054">
    <property type="entry name" value="EGF_CA"/>
    <property type="match status" value="1"/>
</dbReference>
<dbReference type="InterPro" id="IPR049883">
    <property type="entry name" value="NOTCH1_EGF-like"/>
</dbReference>
<reference evidence="19" key="1">
    <citation type="submission" date="2016-06" db="EMBL/GenBank/DDBJ databases">
        <title>Parallel loss of symbiosis genes in relatives of nitrogen-fixing non-legume Parasponia.</title>
        <authorList>
            <person name="Van Velzen R."/>
            <person name="Holmer R."/>
            <person name="Bu F."/>
            <person name="Rutten L."/>
            <person name="Van Zeijl A."/>
            <person name="Liu W."/>
            <person name="Santuari L."/>
            <person name="Cao Q."/>
            <person name="Sharma T."/>
            <person name="Shen D."/>
            <person name="Roswanjaya Y."/>
            <person name="Wardhani T."/>
            <person name="Kalhor M.S."/>
            <person name="Jansen J."/>
            <person name="Van den Hoogen J."/>
            <person name="Gungor B."/>
            <person name="Hartog M."/>
            <person name="Hontelez J."/>
            <person name="Verver J."/>
            <person name="Yang W.-C."/>
            <person name="Schijlen E."/>
            <person name="Repin R."/>
            <person name="Schilthuizen M."/>
            <person name="Schranz E."/>
            <person name="Heidstra R."/>
            <person name="Miyata K."/>
            <person name="Fedorova E."/>
            <person name="Kohlen W."/>
            <person name="Bisseling T."/>
            <person name="Smit S."/>
            <person name="Geurts R."/>
        </authorList>
    </citation>
    <scope>NUCLEOTIDE SEQUENCE [LARGE SCALE GENOMIC DNA]</scope>
    <source>
        <strain evidence="19">cv. RG33-2</strain>
    </source>
</reference>
<keyword evidence="7 18" id="KW-0418">Kinase</keyword>
<keyword evidence="8" id="KW-0067">ATP-binding</keyword>
<dbReference type="GO" id="GO:0005886">
    <property type="term" value="C:plasma membrane"/>
    <property type="evidence" value="ECO:0007669"/>
    <property type="project" value="TreeGrafter"/>
</dbReference>
<evidence type="ECO:0000256" key="5">
    <source>
        <dbReference type="ARBA" id="ARBA00022729"/>
    </source>
</evidence>
<dbReference type="Gene3D" id="2.10.25.10">
    <property type="entry name" value="Laminin"/>
    <property type="match status" value="2"/>
</dbReference>
<dbReference type="GO" id="GO:0005524">
    <property type="term" value="F:ATP binding"/>
    <property type="evidence" value="ECO:0007669"/>
    <property type="project" value="UniProtKB-KW"/>
</dbReference>
<comment type="catalytic activity">
    <reaction evidence="14">
        <text>L-threonyl-[protein] + ATP = O-phospho-L-threonyl-[protein] + ADP + H(+)</text>
        <dbReference type="Rhea" id="RHEA:46608"/>
        <dbReference type="Rhea" id="RHEA-COMP:11060"/>
        <dbReference type="Rhea" id="RHEA-COMP:11605"/>
        <dbReference type="ChEBI" id="CHEBI:15378"/>
        <dbReference type="ChEBI" id="CHEBI:30013"/>
        <dbReference type="ChEBI" id="CHEBI:30616"/>
        <dbReference type="ChEBI" id="CHEBI:61977"/>
        <dbReference type="ChEBI" id="CHEBI:456216"/>
    </reaction>
</comment>
<keyword evidence="6" id="KW-0547">Nucleotide-binding</keyword>
<dbReference type="Gene3D" id="3.30.200.20">
    <property type="entry name" value="Phosphorylase Kinase, domain 1"/>
    <property type="match status" value="1"/>
</dbReference>
<keyword evidence="2" id="KW-0723">Serine/threonine-protein kinase</keyword>
<protein>
    <submittedName>
        <fullName evidence="18">Wall-associated receptor kinase</fullName>
    </submittedName>
</protein>
<feature type="domain" description="Protein kinase" evidence="17">
    <location>
        <begin position="435"/>
        <end position="713"/>
    </location>
</feature>
<comment type="catalytic activity">
    <reaction evidence="13">
        <text>L-seryl-[protein] + ATP = O-phospho-L-seryl-[protein] + ADP + H(+)</text>
        <dbReference type="Rhea" id="RHEA:17989"/>
        <dbReference type="Rhea" id="RHEA-COMP:9863"/>
        <dbReference type="Rhea" id="RHEA-COMP:11604"/>
        <dbReference type="ChEBI" id="CHEBI:15378"/>
        <dbReference type="ChEBI" id="CHEBI:29999"/>
        <dbReference type="ChEBI" id="CHEBI:30616"/>
        <dbReference type="ChEBI" id="CHEBI:83421"/>
        <dbReference type="ChEBI" id="CHEBI:456216"/>
    </reaction>
</comment>
<evidence type="ECO:0000256" key="9">
    <source>
        <dbReference type="ARBA" id="ARBA00022989"/>
    </source>
</evidence>
<dbReference type="Pfam" id="PF00069">
    <property type="entry name" value="Pkinase"/>
    <property type="match status" value="1"/>
</dbReference>
<dbReference type="FunFam" id="1.10.510.10:FF:000084">
    <property type="entry name" value="Wall-associated receptor kinase 2"/>
    <property type="match status" value="1"/>
</dbReference>